<accession>A0A1I5NX15</accession>
<comment type="similarity">
    <text evidence="2">Belongs to the universal stress protein A family.</text>
</comment>
<name>A0A1I5NX15_9PSED</name>
<organism evidence="6 7">
    <name type="scientific">Pseudomonas borbori</name>
    <dbReference type="NCBI Taxonomy" id="289003"/>
    <lineage>
        <taxon>Bacteria</taxon>
        <taxon>Pseudomonadati</taxon>
        <taxon>Pseudomonadota</taxon>
        <taxon>Gammaproteobacteria</taxon>
        <taxon>Pseudomonadales</taxon>
        <taxon>Pseudomonadaceae</taxon>
        <taxon>Pseudomonas</taxon>
    </lineage>
</organism>
<dbReference type="STRING" id="289003.SAMN05216190_107105"/>
<dbReference type="OrthoDB" id="239260at2"/>
<gene>
    <name evidence="6" type="ORF">SAMN05216190_107105</name>
</gene>
<dbReference type="Gene3D" id="3.40.50.12370">
    <property type="match status" value="1"/>
</dbReference>
<dbReference type="Pfam" id="PF00582">
    <property type="entry name" value="Usp"/>
    <property type="match status" value="2"/>
</dbReference>
<dbReference type="Proteomes" id="UP000198784">
    <property type="component" value="Unassembled WGS sequence"/>
</dbReference>
<evidence type="ECO:0000256" key="2">
    <source>
        <dbReference type="ARBA" id="ARBA00008791"/>
    </source>
</evidence>
<dbReference type="EMBL" id="FOWX01000007">
    <property type="protein sequence ID" value="SFP25856.1"/>
    <property type="molecule type" value="Genomic_DNA"/>
</dbReference>
<dbReference type="PANTHER" id="PTHR47892:SF1">
    <property type="entry name" value="UNIVERSAL STRESS PROTEIN E"/>
    <property type="match status" value="1"/>
</dbReference>
<dbReference type="AlphaFoldDB" id="A0A1I5NX15"/>
<evidence type="ECO:0000256" key="3">
    <source>
        <dbReference type="ARBA" id="ARBA00022490"/>
    </source>
</evidence>
<keyword evidence="3" id="KW-0963">Cytoplasm</keyword>
<comment type="function">
    <text evidence="4">Required for resistance to DNA-damaging agents.</text>
</comment>
<reference evidence="7" key="1">
    <citation type="submission" date="2016-10" db="EMBL/GenBank/DDBJ databases">
        <authorList>
            <person name="Varghese N."/>
            <person name="Submissions S."/>
        </authorList>
    </citation>
    <scope>NUCLEOTIDE SEQUENCE [LARGE SCALE GENOMIC DNA]</scope>
    <source>
        <strain evidence="7">DSM 17834</strain>
    </source>
</reference>
<protein>
    <submittedName>
        <fullName evidence="6">Universal stress protein E</fullName>
    </submittedName>
</protein>
<comment type="subcellular location">
    <subcellularLocation>
        <location evidence="1">Cytoplasm</location>
    </subcellularLocation>
</comment>
<dbReference type="RefSeq" id="WP_090499315.1">
    <property type="nucleotide sequence ID" value="NZ_FOWX01000007.1"/>
</dbReference>
<evidence type="ECO:0000256" key="1">
    <source>
        <dbReference type="ARBA" id="ARBA00004496"/>
    </source>
</evidence>
<dbReference type="InterPro" id="IPR006016">
    <property type="entry name" value="UspA"/>
</dbReference>
<evidence type="ECO:0000259" key="5">
    <source>
        <dbReference type="Pfam" id="PF00582"/>
    </source>
</evidence>
<sequence>MGQYQRLFLIADRDMRHSPGLQRAAALASASGAALHIAAFVEPFATLALLDKSIQEKTRESYLQEHREWLKDEAELLRGKGIQVTTEAVWTNHPLEEILRHAAEIQADLLIKDLQHEPALKRAFITPLDWHLLRESPIPVHLVSTLGNPLPRRVVAAVDPANPQAQESGLNQRIIETANGLALQCDAELHLLHSYDPTLAYLTNAVAGSVSSGGDLVEELRSKLQTGFNALADDYGVPTERRHFILGSPISAIADFARLNQTDVLVMGSVQRKGLDKLIGSTTEHVLYQVPCSILTVRA</sequence>
<proteinExistence type="inferred from homology"/>
<dbReference type="SUPFAM" id="SSF52402">
    <property type="entry name" value="Adenine nucleotide alpha hydrolases-like"/>
    <property type="match status" value="2"/>
</dbReference>
<feature type="domain" description="UspA" evidence="5">
    <location>
        <begin position="20"/>
        <end position="143"/>
    </location>
</feature>
<dbReference type="PANTHER" id="PTHR47892">
    <property type="entry name" value="UNIVERSAL STRESS PROTEIN E"/>
    <property type="match status" value="1"/>
</dbReference>
<evidence type="ECO:0000256" key="4">
    <source>
        <dbReference type="ARBA" id="ARBA00037131"/>
    </source>
</evidence>
<feature type="domain" description="UspA" evidence="5">
    <location>
        <begin position="152"/>
        <end position="298"/>
    </location>
</feature>
<keyword evidence="7" id="KW-1185">Reference proteome</keyword>
<evidence type="ECO:0000313" key="6">
    <source>
        <dbReference type="EMBL" id="SFP25856.1"/>
    </source>
</evidence>
<evidence type="ECO:0000313" key="7">
    <source>
        <dbReference type="Proteomes" id="UP000198784"/>
    </source>
</evidence>
<dbReference type="GO" id="GO:0005737">
    <property type="term" value="C:cytoplasm"/>
    <property type="evidence" value="ECO:0007669"/>
    <property type="project" value="UniProtKB-SubCell"/>
</dbReference>